<dbReference type="EMBL" id="JBHTHX010001888">
    <property type="protein sequence ID" value="MFD0889538.1"/>
    <property type="molecule type" value="Genomic_DNA"/>
</dbReference>
<name>A0ABW3E3R9_9ACTN</name>
<evidence type="ECO:0000313" key="3">
    <source>
        <dbReference type="Proteomes" id="UP001597024"/>
    </source>
</evidence>
<keyword evidence="1" id="KW-0472">Membrane</keyword>
<accession>A0ABW3E3R9</accession>
<reference evidence="3" key="1">
    <citation type="journal article" date="2019" name="Int. J. Syst. Evol. Microbiol.">
        <title>The Global Catalogue of Microorganisms (GCM) 10K type strain sequencing project: providing services to taxonomists for standard genome sequencing and annotation.</title>
        <authorList>
            <consortium name="The Broad Institute Genomics Platform"/>
            <consortium name="The Broad Institute Genome Sequencing Center for Infectious Disease"/>
            <person name="Wu L."/>
            <person name="Ma J."/>
        </authorList>
    </citation>
    <scope>NUCLEOTIDE SEQUENCE [LARGE SCALE GENOMIC DNA]</scope>
    <source>
        <strain evidence="3">CCUG 62974</strain>
    </source>
</reference>
<organism evidence="2 3">
    <name type="scientific">Streptosporangium algeriense</name>
    <dbReference type="NCBI Taxonomy" id="1682748"/>
    <lineage>
        <taxon>Bacteria</taxon>
        <taxon>Bacillati</taxon>
        <taxon>Actinomycetota</taxon>
        <taxon>Actinomycetes</taxon>
        <taxon>Streptosporangiales</taxon>
        <taxon>Streptosporangiaceae</taxon>
        <taxon>Streptosporangium</taxon>
    </lineage>
</organism>
<protein>
    <submittedName>
        <fullName evidence="2">Uncharacterized protein</fullName>
    </submittedName>
</protein>
<gene>
    <name evidence="2" type="ORF">ACFQ08_33805</name>
</gene>
<keyword evidence="1" id="KW-1133">Transmembrane helix</keyword>
<evidence type="ECO:0000313" key="2">
    <source>
        <dbReference type="EMBL" id="MFD0889538.1"/>
    </source>
</evidence>
<sequence length="138" mass="14727">MWALVPLFTCGMGTPLIMAHAARRLRSPLHAFAAVLYGLGIGVFIVAISAYDNTDLIPGWLNAIMTIGLFGSWLGGLGHALIIRGSVFQQYPQHVPNYGVQAFNAPAPPVQAVPYPTAPTIASNSHPPVHRPPQPAVR</sequence>
<feature type="non-terminal residue" evidence="2">
    <location>
        <position position="138"/>
    </location>
</feature>
<feature type="transmembrane region" description="Helical" evidence="1">
    <location>
        <begin position="29"/>
        <end position="48"/>
    </location>
</feature>
<comment type="caution">
    <text evidence="2">The sequence shown here is derived from an EMBL/GenBank/DDBJ whole genome shotgun (WGS) entry which is preliminary data.</text>
</comment>
<keyword evidence="3" id="KW-1185">Reference proteome</keyword>
<dbReference type="Proteomes" id="UP001597024">
    <property type="component" value="Unassembled WGS sequence"/>
</dbReference>
<proteinExistence type="predicted"/>
<feature type="transmembrane region" description="Helical" evidence="1">
    <location>
        <begin position="60"/>
        <end position="82"/>
    </location>
</feature>
<evidence type="ECO:0000256" key="1">
    <source>
        <dbReference type="SAM" id="Phobius"/>
    </source>
</evidence>
<keyword evidence="1" id="KW-0812">Transmembrane</keyword>